<keyword evidence="5 8" id="KW-0472">Membrane</keyword>
<evidence type="ECO:0000256" key="2">
    <source>
        <dbReference type="ARBA" id="ARBA00022475"/>
    </source>
</evidence>
<comment type="similarity">
    <text evidence="6">Belongs to the ABC-4 integral membrane protein family.</text>
</comment>
<evidence type="ECO:0000259" key="9">
    <source>
        <dbReference type="Pfam" id="PF02687"/>
    </source>
</evidence>
<feature type="domain" description="MacB-like periplasmic core" evidence="10">
    <location>
        <begin position="487"/>
        <end position="674"/>
    </location>
</feature>
<comment type="caution">
    <text evidence="11">The sequence shown here is derived from an EMBL/GenBank/DDBJ whole genome shotgun (WGS) entry which is preliminary data.</text>
</comment>
<dbReference type="PANTHER" id="PTHR30572:SF4">
    <property type="entry name" value="ABC TRANSPORTER PERMEASE YTRF"/>
    <property type="match status" value="1"/>
</dbReference>
<name>A0ABU1PYZ0_9PSEU</name>
<sequence>MLRTIIAGLRARTARLVLSSVAIALGVAFVTGTLVLGDAMNASLRDQFAKGARNVDASVTPSGTSEDGPKGITPEVLEKVRQTPGVAGADTRYIASVPLIGGDGKAKNAWGAPLASTERLREFDLVAGRYPTGDDEIAVDERTASTAKLTVGGTVTLLAPDQSERAFTVVGTYAQGVNRVQVSGNDHVVLTPAALREFAEDRLPYEVVAVAAPGVTQQQLVDDLREAVGGDGYRFLTGEELTQEALRQVASQAGEFTTVLLAFALIALVVAAMVIYNTFTILVAQRTRELALMRCVGASRAQVFRGVLAEALVMGLVASVLGLFAGLGVSALLQEVIGSFDGGTGAVSLPVSVTTVLAAFAVGTLVTVLAAVLPARKATRVPPVAALRSQPDSGEEVRRTGVLRVLTAVLFAVVGVGAIVLGMGIDDENASMVVSGGGTMALLAAVIVLGPLLVGPVNRALGVVPRMLFGVPAKLASANAARNPKRTAATTAALLIGVTIVSLVTVVANSAKETANAQIDQRMPADYTVTSSVHDRPLPERLATDLAAVPEVEEVAPTTRVYGDRAYFDGVPRDALGDLFRPEVTSGSLDDLVDGAVAVRDEYATEAGLSVGATLTVREFEGGGSQDLRVVAVVTGNGLPDGLMTLETSKRFAQAAEGYDSILIKLRDGAANGRAAVEEVTDASPLAVLDSAAETKEQLNSQLDQVLGFIWALIGLAVVIALFGIANTLTLSVLERTRESALLRALGLTRGQLRLMLVIESVLMAVMGAAIGLVLGIGFGWVVVEAVSSDTVPFDLVVPFGQIGVMLAGAVVAAVLAAALPARRAARTSVIAGIAEA</sequence>
<keyword evidence="2" id="KW-1003">Cell membrane</keyword>
<feature type="transmembrane region" description="Helical" evidence="8">
    <location>
        <begin position="259"/>
        <end position="284"/>
    </location>
</feature>
<feature type="region of interest" description="Disordered" evidence="7">
    <location>
        <begin position="55"/>
        <end position="74"/>
    </location>
</feature>
<feature type="transmembrane region" description="Helical" evidence="8">
    <location>
        <begin position="796"/>
        <end position="820"/>
    </location>
</feature>
<feature type="transmembrane region" description="Helical" evidence="8">
    <location>
        <begin position="755"/>
        <end position="784"/>
    </location>
</feature>
<dbReference type="PANTHER" id="PTHR30572">
    <property type="entry name" value="MEMBRANE COMPONENT OF TRANSPORTER-RELATED"/>
    <property type="match status" value="1"/>
</dbReference>
<evidence type="ECO:0000256" key="4">
    <source>
        <dbReference type="ARBA" id="ARBA00022989"/>
    </source>
</evidence>
<evidence type="ECO:0000256" key="5">
    <source>
        <dbReference type="ARBA" id="ARBA00023136"/>
    </source>
</evidence>
<proteinExistence type="inferred from homology"/>
<reference evidence="11 12" key="1">
    <citation type="submission" date="2023-07" db="EMBL/GenBank/DDBJ databases">
        <title>Sequencing the genomes of 1000 actinobacteria strains.</title>
        <authorList>
            <person name="Klenk H.-P."/>
        </authorList>
    </citation>
    <scope>NUCLEOTIDE SEQUENCE [LARGE SCALE GENOMIC DNA]</scope>
    <source>
        <strain evidence="11 12">DSM 43749</strain>
    </source>
</reference>
<dbReference type="Pfam" id="PF12704">
    <property type="entry name" value="MacB_PCD"/>
    <property type="match status" value="2"/>
</dbReference>
<keyword evidence="4 8" id="KW-1133">Transmembrane helix</keyword>
<evidence type="ECO:0000313" key="12">
    <source>
        <dbReference type="Proteomes" id="UP001268819"/>
    </source>
</evidence>
<evidence type="ECO:0000256" key="3">
    <source>
        <dbReference type="ARBA" id="ARBA00022692"/>
    </source>
</evidence>
<dbReference type="InterPro" id="IPR003838">
    <property type="entry name" value="ABC3_permease_C"/>
</dbReference>
<keyword evidence="12" id="KW-1185">Reference proteome</keyword>
<dbReference type="EMBL" id="JAVDSG010000001">
    <property type="protein sequence ID" value="MDR6595863.1"/>
    <property type="molecule type" value="Genomic_DNA"/>
</dbReference>
<evidence type="ECO:0000313" key="11">
    <source>
        <dbReference type="EMBL" id="MDR6595863.1"/>
    </source>
</evidence>
<dbReference type="Proteomes" id="UP001268819">
    <property type="component" value="Unassembled WGS sequence"/>
</dbReference>
<feature type="transmembrane region" description="Helical" evidence="8">
    <location>
        <begin position="437"/>
        <end position="457"/>
    </location>
</feature>
<feature type="transmembrane region" description="Helical" evidence="8">
    <location>
        <begin position="307"/>
        <end position="333"/>
    </location>
</feature>
<dbReference type="InterPro" id="IPR050250">
    <property type="entry name" value="Macrolide_Exporter_MacB"/>
</dbReference>
<feature type="domain" description="ABC3 transporter permease C-terminal" evidence="9">
    <location>
        <begin position="262"/>
        <end position="383"/>
    </location>
</feature>
<dbReference type="Pfam" id="PF02687">
    <property type="entry name" value="FtsX"/>
    <property type="match status" value="2"/>
</dbReference>
<feature type="domain" description="ABC3 transporter permease C-terminal" evidence="9">
    <location>
        <begin position="712"/>
        <end position="829"/>
    </location>
</feature>
<feature type="domain" description="MacB-like periplasmic core" evidence="10">
    <location>
        <begin position="17"/>
        <end position="226"/>
    </location>
</feature>
<evidence type="ECO:0000256" key="1">
    <source>
        <dbReference type="ARBA" id="ARBA00004651"/>
    </source>
</evidence>
<evidence type="ECO:0000256" key="6">
    <source>
        <dbReference type="ARBA" id="ARBA00038076"/>
    </source>
</evidence>
<feature type="transmembrane region" description="Helical" evidence="8">
    <location>
        <begin position="709"/>
        <end position="734"/>
    </location>
</feature>
<organism evidence="11 12">
    <name type="scientific">Saccharothrix longispora</name>
    <dbReference type="NCBI Taxonomy" id="33920"/>
    <lineage>
        <taxon>Bacteria</taxon>
        <taxon>Bacillati</taxon>
        <taxon>Actinomycetota</taxon>
        <taxon>Actinomycetes</taxon>
        <taxon>Pseudonocardiales</taxon>
        <taxon>Pseudonocardiaceae</taxon>
        <taxon>Saccharothrix</taxon>
    </lineage>
</organism>
<dbReference type="RefSeq" id="WP_310308941.1">
    <property type="nucleotide sequence ID" value="NZ_BAAAXB010000001.1"/>
</dbReference>
<protein>
    <submittedName>
        <fullName evidence="11">ABC transport system permease protein</fullName>
    </submittedName>
</protein>
<feature type="transmembrane region" description="Helical" evidence="8">
    <location>
        <begin position="405"/>
        <end position="425"/>
    </location>
</feature>
<evidence type="ECO:0000259" key="10">
    <source>
        <dbReference type="Pfam" id="PF12704"/>
    </source>
</evidence>
<feature type="transmembrane region" description="Helical" evidence="8">
    <location>
        <begin position="492"/>
        <end position="511"/>
    </location>
</feature>
<accession>A0ABU1PYZ0</accession>
<dbReference type="InterPro" id="IPR025857">
    <property type="entry name" value="MacB_PCD"/>
</dbReference>
<keyword evidence="3 8" id="KW-0812">Transmembrane</keyword>
<gene>
    <name evidence="11" type="ORF">J2S66_004247</name>
</gene>
<evidence type="ECO:0000256" key="8">
    <source>
        <dbReference type="SAM" id="Phobius"/>
    </source>
</evidence>
<evidence type="ECO:0000256" key="7">
    <source>
        <dbReference type="SAM" id="MobiDB-lite"/>
    </source>
</evidence>
<feature type="transmembrane region" description="Helical" evidence="8">
    <location>
        <begin position="353"/>
        <end position="373"/>
    </location>
</feature>
<comment type="subcellular location">
    <subcellularLocation>
        <location evidence="1">Cell membrane</location>
        <topology evidence="1">Multi-pass membrane protein</topology>
    </subcellularLocation>
</comment>